<keyword evidence="7" id="KW-1185">Reference proteome</keyword>
<dbReference type="Gene3D" id="3.40.50.410">
    <property type="entry name" value="von Willebrand factor, type A domain"/>
    <property type="match status" value="1"/>
</dbReference>
<evidence type="ECO:0000313" key="7">
    <source>
        <dbReference type="Proteomes" id="UP000001396"/>
    </source>
</evidence>
<comment type="subunit">
    <text evidence="2">Interacts with talA/talin.</text>
</comment>
<dbReference type="Gene3D" id="2.170.300.10">
    <property type="entry name" value="Tie2 ligand-binding domain superfamily"/>
    <property type="match status" value="1"/>
</dbReference>
<keyword evidence="3" id="KW-0812">Transmembrane</keyword>
<sequence>MTRDTTHFRYGSLSWKTTSDPKVYSFSLKVAFRYSYFNESGNGVPQVGESMSYGNVKVQYLSNCYFCNPQQYKTNFLVDHIDYDNDWLTAEYAFTIDFNGQYDLYVSYHNSERLSTLNNNARGDWNIATRFNMEEISNLNISQVEIGSPVTGLLPVVNAYVGQTNRWRIPAVDPVNEGITYSFSSESEMPGVQPSGMSISPDGIVSFTPTQEGVFCSQVNISKSYPFFTYTVVDYMINVTKPSGFTGLPPVFIDPTPSPNKILTVVANDAVSIIIVGQSPQPTSSVFISIGNLPDGMTTVSQTNSPTNIEKLVFNWKPTTSQAGIYVITLGLVDSQGLQLAGGVQSFSLNVTLPECGNGKKSYSGTTCICYPGWAGKQCIDCDTSYFGSSCQKTPECINGKSNDGIYGDGQCVCDHGWIGSSCNISLVRRCSTSESSYIVTESTSDSSNFQSSSVQIYLNRFLQTTPPLVVQTKFVKSPQSIPLDLYFVLDVSSSPSISNLYNQFQKIYPDFESYLVPYIREKAKFGFGYFSDSENQPNSFQLISVLNNSIKNEIKSISLSSGLPQPNIQYQALIDAASTVSWSTTGSLKMMILVTDNDLAPTNSSLIPTLKSILAKQNILLGVFSMDIVTSYTNWMTPDIGIASSWSTTSIWYRELISNIIVPMGSQLQTSVVGDQSFVSSGPTEISTGLFESSFNYPETGEPVSTPTVSINVVGYGKQTIQIAYNHPPTTTSTIVNLQMNDNRTFSIPTNDIDENILSIQFKSIPSQGVLLFNESQIVIDTPYQLPTIQSSNIFRYIPNEYYFGVDQVVYTIDDGCTSANGQVNFEIAKINLPPVCNPKTIATDQFTEVQFSIESSDFEGDLYSLKFGSLAGVGAIGVITENDIPVNQVSQYSNSSTFVFKPLETSINTNISIPIQVFDINGFSSQCALTIVINRINVPPTINVDQRQLIVPTGNLTIPFSVTDMDPDEELTVTLTTINPKNGAFYDSNGKLIKPIDIPYDLEVFNNVQSASSFFFYKAANFEDTGVSFTIQVMDKAGVLDSEKVSITVNGSRANSPPKAFKVGDLYLLQDKISSVFTLNGSDTDGPLLDPKLSVVISSPPKFGQLLNDDGVTPISNQNYAPLRVIYKPNPGYYGNDNLIYYLEDSMAAQSNQVNVNFNVKFVNHPPYVNAPNLTLYRSNDNTEVSLAFTIIATDVDQDDPLSVRITSFPSYGSLLYLDGSPINGFKKLKDLNIQFIVPETINYDFTTDYTVEVCDSFDACYEDIGTIVYSYTTIRNPPTCRPTPIYLNQLNPINFVLKGFNSDPSNKMKIALYGLRSLVNFGQIMSSTTNSLVKDGDRFDQPATFTFKPETTTHGGVIILPFVVFDSSNLTAQCTLLINVTRVYVPPIISISRQITMNPDTLRTIPFSIFNYNYISCNVTVSITAINSGGGSFFDGSKHLISNDPYKLGDFQIVKDVHDFASGLSYKSINGQYTANFTIKVVDDRNGTDSKNVSIVVAGNVKPYPPVAIPVPMVSTLQNQQSLVIILNGSHPFRPYYNGSLTIYIINFPLHGEVVPDNGATKQEIKLDSPASVVYIPNTDYSGTDQFDFYVKDQFGLVSTPETVKITIEKVDYAPTINLNPETILSSTSCGQNIENINISVSVTNHNLMHNLQVKLLQLPANGTILYDGQPIDPNNMPFQFNSSKGLQYLPSKSFHSYNSTYIIEACDRLCSIATGNIVIQYIDSLPQGRDEQYYMKQNQDSHFALFGQDCKDGFNVKFQFLTLPKFGTLYDELGIEINSTSQLQDSNAFSYVPFKDAVSLETNGNESPLESFSYQVINNNSLASQRSYSIEIFVHPIPTYIGESHFTSHEETLLTIPILVSFNGKPYSLVINSFSANGQLYYINSIGKIVYIPSSGLLLNEYNYVLYYMPPKDIYGWKVDTIAFHLNGTYDSDLYLIDIDVTQVFQAPVIVPLTFTKNGTTLPFQHFDAELFVNQSTVITFDVTSRDQSWDELKSFFGSGQSPSGVFCQYDQTVTNFCGDYLTYNSIIKRSDEDQLWRVVYIPHKGRTGLRISQFTIIGQDSINKTTSERIYISVLRINIPPVVILTQNRFNTTIDVPISFNNISVFDPDSTENNNITFTLSLISTLDNELTLDGSIDLPFALESSCNITVNQVNCTNSNDILNRFLEAISVVFKQVGDYQLVVNVNDQGYNSLRPDQNKLSDSKSILISVSQAPNPSKPYKTTIIIVTSIIGGLGLASIVAFSVWRILKSRTPPTEAYFGEYYSKDVSINPLYVPPTNISSGINPLYENKN</sequence>
<dbReference type="Pfam" id="PF24909">
    <property type="entry name" value="vWA_SIBA-E"/>
    <property type="match status" value="1"/>
</dbReference>
<dbReference type="InterPro" id="IPR056844">
    <property type="entry name" value="SibA-E_N"/>
</dbReference>
<keyword evidence="3" id="KW-0472">Membrane</keyword>
<proteinExistence type="inferred from homology"/>
<dbReference type="Proteomes" id="UP000001396">
    <property type="component" value="Unassembled WGS sequence"/>
</dbReference>
<evidence type="ECO:0000259" key="4">
    <source>
        <dbReference type="PROSITE" id="PS00022"/>
    </source>
</evidence>
<dbReference type="FunCoup" id="D3BTA2">
    <property type="interactions" value="2"/>
</dbReference>
<reference evidence="6 7" key="1">
    <citation type="journal article" date="2011" name="Genome Res.">
        <title>Phylogeny-wide analysis of social amoeba genomes highlights ancient origins for complex intercellular communication.</title>
        <authorList>
            <person name="Heidel A.J."/>
            <person name="Lawal H.M."/>
            <person name="Felder M."/>
            <person name="Schilde C."/>
            <person name="Helps N.R."/>
            <person name="Tunggal B."/>
            <person name="Rivero F."/>
            <person name="John U."/>
            <person name="Schleicher M."/>
            <person name="Eichinger L."/>
            <person name="Platzer M."/>
            <person name="Noegel A.A."/>
            <person name="Schaap P."/>
            <person name="Gloeckner G."/>
        </authorList>
    </citation>
    <scope>NUCLEOTIDE SEQUENCE [LARGE SCALE GENOMIC DNA]</scope>
    <source>
        <strain evidence="7">ATCC 26659 / Pp 5 / PN500</strain>
    </source>
</reference>
<dbReference type="EMBL" id="ADBJ01000056">
    <property type="protein sequence ID" value="EFA75319.1"/>
    <property type="molecule type" value="Genomic_DNA"/>
</dbReference>
<dbReference type="RefSeq" id="XP_020427453.1">
    <property type="nucleotide sequence ID" value="XM_020582150.1"/>
</dbReference>
<name>D3BTA2_HETP5</name>
<comment type="caution">
    <text evidence="6">The sequence shown here is derived from an EMBL/GenBank/DDBJ whole genome shotgun (WGS) entry which is preliminary data.</text>
</comment>
<accession>D3BTA2</accession>
<dbReference type="SUPFAM" id="SSF53300">
    <property type="entry name" value="vWA-like"/>
    <property type="match status" value="1"/>
</dbReference>
<keyword evidence="3" id="KW-1133">Transmembrane helix</keyword>
<dbReference type="Pfam" id="PF24619">
    <property type="entry name" value="Ig_SibA"/>
    <property type="match status" value="1"/>
</dbReference>
<dbReference type="PROSITE" id="PS01186">
    <property type="entry name" value="EGF_2"/>
    <property type="match status" value="1"/>
</dbReference>
<dbReference type="PROSITE" id="PS00022">
    <property type="entry name" value="EGF_1"/>
    <property type="match status" value="1"/>
</dbReference>
<evidence type="ECO:0000313" key="6">
    <source>
        <dbReference type="EMBL" id="EFA75319.1"/>
    </source>
</evidence>
<dbReference type="InterPro" id="IPR000742">
    <property type="entry name" value="EGF"/>
</dbReference>
<organism evidence="6 7">
    <name type="scientific">Heterostelium pallidum (strain ATCC 26659 / Pp 5 / PN500)</name>
    <name type="common">Cellular slime mold</name>
    <name type="synonym">Polysphondylium pallidum</name>
    <dbReference type="NCBI Taxonomy" id="670386"/>
    <lineage>
        <taxon>Eukaryota</taxon>
        <taxon>Amoebozoa</taxon>
        <taxon>Evosea</taxon>
        <taxon>Eumycetozoa</taxon>
        <taxon>Dictyostelia</taxon>
        <taxon>Acytosteliales</taxon>
        <taxon>Acytosteliaceae</taxon>
        <taxon>Heterostelium</taxon>
    </lineage>
</organism>
<evidence type="ECO:0000256" key="1">
    <source>
        <dbReference type="ARBA" id="ARBA00061597"/>
    </source>
</evidence>
<gene>
    <name evidence="6" type="ORF">PPL_11395</name>
</gene>
<dbReference type="Pfam" id="PF24907">
    <property type="entry name" value="SIBA-E_N"/>
    <property type="match status" value="1"/>
</dbReference>
<dbReference type="InterPro" id="IPR056851">
    <property type="entry name" value="Ig_SibA-E"/>
</dbReference>
<evidence type="ECO:0000256" key="2">
    <source>
        <dbReference type="ARBA" id="ARBA00064229"/>
    </source>
</evidence>
<feature type="transmembrane region" description="Helical" evidence="3">
    <location>
        <begin position="2229"/>
        <end position="2250"/>
    </location>
</feature>
<dbReference type="Gene3D" id="2.60.40.3440">
    <property type="match status" value="1"/>
</dbReference>
<evidence type="ECO:0000256" key="3">
    <source>
        <dbReference type="SAM" id="Phobius"/>
    </source>
</evidence>
<feature type="domain" description="EGF-like" evidence="4 5">
    <location>
        <begin position="412"/>
        <end position="423"/>
    </location>
</feature>
<protein>
    <submittedName>
        <fullName evidence="6">Type A von Willebrand factor domain-containing protein</fullName>
    </submittedName>
</protein>
<dbReference type="STRING" id="670386.D3BTA2"/>
<comment type="similarity">
    <text evidence="1">Belongs to the SIB family.</text>
</comment>
<dbReference type="InterPro" id="IPR036465">
    <property type="entry name" value="vWFA_dom_sf"/>
</dbReference>
<dbReference type="Pfam" id="PF24908">
    <property type="entry name" value="Ig_SIBA-E_2nd"/>
    <property type="match status" value="1"/>
</dbReference>
<dbReference type="GeneID" id="31366863"/>
<evidence type="ECO:0000259" key="5">
    <source>
        <dbReference type="PROSITE" id="PS01186"/>
    </source>
</evidence>
<dbReference type="InterPro" id="IPR056847">
    <property type="entry name" value="Ig_SibA-E_2nd"/>
</dbReference>
<dbReference type="InParanoid" id="D3BTA2"/>